<protein>
    <submittedName>
        <fullName evidence="4">Glycosyl transferase family 2</fullName>
    </submittedName>
</protein>
<dbReference type="Gene3D" id="3.90.550.10">
    <property type="entry name" value="Spore Coat Polysaccharide Biosynthesis Protein SpsA, Chain A"/>
    <property type="match status" value="1"/>
</dbReference>
<dbReference type="OrthoDB" id="9815829at2"/>
<dbReference type="SUPFAM" id="SSF53448">
    <property type="entry name" value="Nucleotide-diphospho-sugar transferases"/>
    <property type="match status" value="1"/>
</dbReference>
<gene>
    <name evidence="4" type="ORF">DFQ09_102388</name>
</gene>
<name>A0A3D9N250_9FLAO</name>
<organism evidence="4 5">
    <name type="scientific">Winogradskyella pacifica</name>
    <dbReference type="NCBI Taxonomy" id="664642"/>
    <lineage>
        <taxon>Bacteria</taxon>
        <taxon>Pseudomonadati</taxon>
        <taxon>Bacteroidota</taxon>
        <taxon>Flavobacteriia</taxon>
        <taxon>Flavobacteriales</taxon>
        <taxon>Flavobacteriaceae</taxon>
        <taxon>Winogradskyella</taxon>
    </lineage>
</organism>
<dbReference type="InterPro" id="IPR029044">
    <property type="entry name" value="Nucleotide-diphossugar_trans"/>
</dbReference>
<dbReference type="RefSeq" id="WP_115808770.1">
    <property type="nucleotide sequence ID" value="NZ_QREI01000002.1"/>
</dbReference>
<feature type="domain" description="Glycosyltransferase 2-like" evidence="3">
    <location>
        <begin position="6"/>
        <end position="165"/>
    </location>
</feature>
<keyword evidence="1" id="KW-0328">Glycosyltransferase</keyword>
<dbReference type="PANTHER" id="PTHR22916">
    <property type="entry name" value="GLYCOSYLTRANSFERASE"/>
    <property type="match status" value="1"/>
</dbReference>
<accession>A0A3D9N250</accession>
<evidence type="ECO:0000313" key="5">
    <source>
        <dbReference type="Proteomes" id="UP000256919"/>
    </source>
</evidence>
<dbReference type="CDD" id="cd00761">
    <property type="entry name" value="Glyco_tranf_GTA_type"/>
    <property type="match status" value="1"/>
</dbReference>
<proteinExistence type="predicted"/>
<dbReference type="AlphaFoldDB" id="A0A3D9N250"/>
<keyword evidence="5" id="KW-1185">Reference proteome</keyword>
<sequence>MENKISVIVPVYKVETYLHRCVDSLINQTHKNLEIILINDGSPDSSGEICDRYATKDNRIIVIHKKNEGSSCARNAGLDIVTGDYIAFVDSDDYINELMLETMLNKLLEHNLDVIEIKPKSKNNLSSADNNFEIQGKNSALKRIIKNTTFSVWCRLYKRDIVNDLRFIPKIIHQDVFYTIDVLNRINKIGYLNSKLYNYNTDNVSIIRSKYTLEKITIGIRATEYIMNNIPKQPDLQQVVNDYITYYYTDHYFLLSRNTEVDPNNVFRKKVKSAIKKSISFKNYGLRPLMVVILPYKIMEFISKSYYTLTSR</sequence>
<evidence type="ECO:0000259" key="3">
    <source>
        <dbReference type="Pfam" id="PF00535"/>
    </source>
</evidence>
<dbReference type="InterPro" id="IPR001173">
    <property type="entry name" value="Glyco_trans_2-like"/>
</dbReference>
<dbReference type="Pfam" id="PF00535">
    <property type="entry name" value="Glycos_transf_2"/>
    <property type="match status" value="1"/>
</dbReference>
<dbReference type="PANTHER" id="PTHR22916:SF51">
    <property type="entry name" value="GLYCOSYLTRANSFERASE EPSH-RELATED"/>
    <property type="match status" value="1"/>
</dbReference>
<dbReference type="Proteomes" id="UP000256919">
    <property type="component" value="Unassembled WGS sequence"/>
</dbReference>
<dbReference type="GO" id="GO:0016758">
    <property type="term" value="F:hexosyltransferase activity"/>
    <property type="evidence" value="ECO:0007669"/>
    <property type="project" value="UniProtKB-ARBA"/>
</dbReference>
<evidence type="ECO:0000256" key="1">
    <source>
        <dbReference type="ARBA" id="ARBA00022676"/>
    </source>
</evidence>
<dbReference type="EMBL" id="QREI01000002">
    <property type="protein sequence ID" value="REE25797.1"/>
    <property type="molecule type" value="Genomic_DNA"/>
</dbReference>
<comment type="caution">
    <text evidence="4">The sequence shown here is derived from an EMBL/GenBank/DDBJ whole genome shotgun (WGS) entry which is preliminary data.</text>
</comment>
<reference evidence="4 5" key="1">
    <citation type="submission" date="2018-07" db="EMBL/GenBank/DDBJ databases">
        <title>Genomic Encyclopedia of Type Strains, Phase III (KMG-III): the genomes of soil and plant-associated and newly described type strains.</title>
        <authorList>
            <person name="Whitman W."/>
        </authorList>
    </citation>
    <scope>NUCLEOTIDE SEQUENCE [LARGE SCALE GENOMIC DNA]</scope>
    <source>
        <strain evidence="4 5">CECT 7948</strain>
    </source>
</reference>
<evidence type="ECO:0000313" key="4">
    <source>
        <dbReference type="EMBL" id="REE25797.1"/>
    </source>
</evidence>
<keyword evidence="2 4" id="KW-0808">Transferase</keyword>
<evidence type="ECO:0000256" key="2">
    <source>
        <dbReference type="ARBA" id="ARBA00022679"/>
    </source>
</evidence>